<name>A0ACB9T6U6_HOLOL</name>
<dbReference type="EMBL" id="CM043018">
    <property type="protein sequence ID" value="KAI4462516.1"/>
    <property type="molecule type" value="Genomic_DNA"/>
</dbReference>
<proteinExistence type="predicted"/>
<protein>
    <submittedName>
        <fullName evidence="1">2-oxo-4-hydroxy-4-carboxy-5-ureidoimidazoline decarboxylase-related</fullName>
    </submittedName>
</protein>
<accession>A0ACB9T6U6</accession>
<dbReference type="Proteomes" id="UP001056778">
    <property type="component" value="Chromosome 4"/>
</dbReference>
<reference evidence="1" key="1">
    <citation type="submission" date="2022-04" db="EMBL/GenBank/DDBJ databases">
        <title>Chromosome-scale genome assembly of Holotrichia oblita Faldermann.</title>
        <authorList>
            <person name="Rongchong L."/>
        </authorList>
    </citation>
    <scope>NUCLEOTIDE SEQUENCE</scope>
    <source>
        <strain evidence="1">81SQS9</strain>
    </source>
</reference>
<keyword evidence="2" id="KW-1185">Reference proteome</keyword>
<gene>
    <name evidence="1" type="ORF">MML48_4g00002572</name>
</gene>
<organism evidence="1 2">
    <name type="scientific">Holotrichia oblita</name>
    <name type="common">Chafer beetle</name>
    <dbReference type="NCBI Taxonomy" id="644536"/>
    <lineage>
        <taxon>Eukaryota</taxon>
        <taxon>Metazoa</taxon>
        <taxon>Ecdysozoa</taxon>
        <taxon>Arthropoda</taxon>
        <taxon>Hexapoda</taxon>
        <taxon>Insecta</taxon>
        <taxon>Pterygota</taxon>
        <taxon>Neoptera</taxon>
        <taxon>Endopterygota</taxon>
        <taxon>Coleoptera</taxon>
        <taxon>Polyphaga</taxon>
        <taxon>Scarabaeiformia</taxon>
        <taxon>Scarabaeidae</taxon>
        <taxon>Melolonthinae</taxon>
        <taxon>Holotrichia</taxon>
    </lineage>
</organism>
<comment type="caution">
    <text evidence="1">The sequence shown here is derived from an EMBL/GenBank/DDBJ whole genome shotgun (WGS) entry which is preliminary data.</text>
</comment>
<evidence type="ECO:0000313" key="1">
    <source>
        <dbReference type="EMBL" id="KAI4462516.1"/>
    </source>
</evidence>
<sequence length="199" mass="22962">MMAVTLSIDEVNKLTSDLFIKIFGNVVEHYSNAAIGILKCKPFSCAEDISMAINHYLDLLSDAGMIIFRIYCLYLNCRRVFYRFCIYVLEKTKVLQLHPDLAGKLAEKGELTNESVEEQKSAGLDVITPENKHKLNSLNEEYKKKFSFPFVICARENKIQKILSSIEMRLHNEHHQELSTGIEEVKKISKLRIYEIVKE</sequence>
<evidence type="ECO:0000313" key="2">
    <source>
        <dbReference type="Proteomes" id="UP001056778"/>
    </source>
</evidence>